<dbReference type="EMBL" id="FNUA01000002">
    <property type="protein sequence ID" value="SEE87793.1"/>
    <property type="molecule type" value="Genomic_DNA"/>
</dbReference>
<proteinExistence type="predicted"/>
<evidence type="ECO:0000313" key="5">
    <source>
        <dbReference type="Proteomes" id="UP000240476"/>
    </source>
</evidence>
<reference evidence="1 6" key="3">
    <citation type="submission" date="2019-09" db="EMBL/GenBank/DDBJ databases">
        <title>Draft genome sequences of 48 bacterial type strains from the CCUG.</title>
        <authorList>
            <person name="Tunovic T."/>
            <person name="Pineiro-Iglesias B."/>
            <person name="Unosson C."/>
            <person name="Inganas E."/>
            <person name="Ohlen M."/>
            <person name="Cardew S."/>
            <person name="Jensie-Markopoulos S."/>
            <person name="Salva-Serra F."/>
            <person name="Jaen-Luchoro D."/>
            <person name="Karlsson R."/>
            <person name="Svensson-Stadler L."/>
            <person name="Chun J."/>
            <person name="Moore E."/>
        </authorList>
    </citation>
    <scope>NUCLEOTIDE SEQUENCE [LARGE SCALE GENOMIC DNA]</scope>
    <source>
        <strain evidence="1 6">CCUG 51524</strain>
    </source>
</reference>
<name>A0A1H5MF71_9PSED</name>
<dbReference type="Proteomes" id="UP000199129">
    <property type="component" value="Unassembled WGS sequence"/>
</dbReference>
<evidence type="ECO:0000313" key="1">
    <source>
        <dbReference type="EMBL" id="KAB0567986.1"/>
    </source>
</evidence>
<dbReference type="Proteomes" id="UP000240476">
    <property type="component" value="Unassembled WGS sequence"/>
</dbReference>
<gene>
    <name evidence="2" type="ORF">C9383_20390</name>
    <name evidence="1" type="ORF">F7R03_09440</name>
    <name evidence="3" type="ORF">SAMN04490198_3281</name>
</gene>
<dbReference type="Proteomes" id="UP000423257">
    <property type="component" value="Unassembled WGS sequence"/>
</dbReference>
<evidence type="ECO:0000313" key="3">
    <source>
        <dbReference type="EMBL" id="SEE87793.1"/>
    </source>
</evidence>
<dbReference type="AlphaFoldDB" id="A0A1H5MF71"/>
<sequence>MSIGALAALPLIGDVAKAAGDITSAVTPLVQPFADVLAKALGNALEPQNKSLDFSSLQETTKRTLTF</sequence>
<dbReference type="RefSeq" id="WP_090368925.1">
    <property type="nucleotide sequence ID" value="NZ_FNUA01000002.1"/>
</dbReference>
<protein>
    <submittedName>
        <fullName evidence="3">Uncharacterized protein</fullName>
    </submittedName>
</protein>
<keyword evidence="5" id="KW-1185">Reference proteome</keyword>
<evidence type="ECO:0000313" key="4">
    <source>
        <dbReference type="Proteomes" id="UP000199129"/>
    </source>
</evidence>
<dbReference type="EMBL" id="PYWX01000061">
    <property type="protein sequence ID" value="PTC22968.1"/>
    <property type="molecule type" value="Genomic_DNA"/>
</dbReference>
<reference evidence="2 5" key="2">
    <citation type="submission" date="2018-03" db="EMBL/GenBank/DDBJ databases">
        <title>Draft genome sequence of the type strain of Pseudomonas palleroniana LMG 23076, isolated from rice in Cameroon.</title>
        <authorList>
            <person name="Tambong J.T."/>
        </authorList>
    </citation>
    <scope>NUCLEOTIDE SEQUENCE [LARGE SCALE GENOMIC DNA]</scope>
    <source>
        <strain evidence="2 5">LMG 23076</strain>
    </source>
</reference>
<organism evidence="3 4">
    <name type="scientific">Pseudomonas palleroniana</name>
    <dbReference type="NCBI Taxonomy" id="191390"/>
    <lineage>
        <taxon>Bacteria</taxon>
        <taxon>Pseudomonadati</taxon>
        <taxon>Pseudomonadota</taxon>
        <taxon>Gammaproteobacteria</taxon>
        <taxon>Pseudomonadales</taxon>
        <taxon>Pseudomonadaceae</taxon>
        <taxon>Pseudomonas</taxon>
    </lineage>
</organism>
<accession>A0A1H5MF71</accession>
<evidence type="ECO:0000313" key="2">
    <source>
        <dbReference type="EMBL" id="PTC22968.1"/>
    </source>
</evidence>
<evidence type="ECO:0000313" key="6">
    <source>
        <dbReference type="Proteomes" id="UP000423257"/>
    </source>
</evidence>
<reference evidence="3 4" key="1">
    <citation type="submission" date="2016-10" db="EMBL/GenBank/DDBJ databases">
        <authorList>
            <person name="de Groot N.N."/>
        </authorList>
    </citation>
    <scope>NUCLEOTIDE SEQUENCE [LARGE SCALE GENOMIC DNA]</scope>
    <source>
        <strain evidence="3 4">BS3265</strain>
    </source>
</reference>
<dbReference type="EMBL" id="VZPQ01000004">
    <property type="protein sequence ID" value="KAB0567986.1"/>
    <property type="molecule type" value="Genomic_DNA"/>
</dbReference>